<evidence type="ECO:0000256" key="5">
    <source>
        <dbReference type="RuleBase" id="RU362057"/>
    </source>
</evidence>
<organism evidence="7 8">
    <name type="scientific">Iris pallida</name>
    <name type="common">Sweet iris</name>
    <dbReference type="NCBI Taxonomy" id="29817"/>
    <lineage>
        <taxon>Eukaryota</taxon>
        <taxon>Viridiplantae</taxon>
        <taxon>Streptophyta</taxon>
        <taxon>Embryophyta</taxon>
        <taxon>Tracheophyta</taxon>
        <taxon>Spermatophyta</taxon>
        <taxon>Magnoliopsida</taxon>
        <taxon>Liliopsida</taxon>
        <taxon>Asparagales</taxon>
        <taxon>Iridaceae</taxon>
        <taxon>Iridoideae</taxon>
        <taxon>Irideae</taxon>
        <taxon>Iris</taxon>
    </lineage>
</organism>
<dbReference type="PROSITE" id="PS00375">
    <property type="entry name" value="UDPGT"/>
    <property type="match status" value="1"/>
</dbReference>
<keyword evidence="3 4" id="KW-0808">Transferase</keyword>
<accession>A0AAX6DJ04</accession>
<dbReference type="Proteomes" id="UP001140949">
    <property type="component" value="Unassembled WGS sequence"/>
</dbReference>
<dbReference type="EMBL" id="JANAVB010044218">
    <property type="protein sequence ID" value="KAJ6791757.1"/>
    <property type="molecule type" value="Genomic_DNA"/>
</dbReference>
<dbReference type="FunFam" id="3.40.50.2000:FF:000065">
    <property type="entry name" value="Glycosyltransferase"/>
    <property type="match status" value="1"/>
</dbReference>
<evidence type="ECO:0000313" key="7">
    <source>
        <dbReference type="EMBL" id="KAJ6791757.1"/>
    </source>
</evidence>
<dbReference type="GO" id="GO:0080043">
    <property type="term" value="F:quercetin 3-O-glucosyltransferase activity"/>
    <property type="evidence" value="ECO:0007669"/>
    <property type="project" value="TreeGrafter"/>
</dbReference>
<evidence type="ECO:0000313" key="8">
    <source>
        <dbReference type="Proteomes" id="UP001140949"/>
    </source>
</evidence>
<evidence type="ECO:0000256" key="2">
    <source>
        <dbReference type="ARBA" id="ARBA00022676"/>
    </source>
</evidence>
<keyword evidence="8" id="KW-1185">Reference proteome</keyword>
<gene>
    <name evidence="7" type="ORF">M6B38_241155</name>
</gene>
<dbReference type="PANTHER" id="PTHR11926:SF774">
    <property type="entry name" value="UDP-GLYCOSYLTRANSFERASE 85A1-RELATED"/>
    <property type="match status" value="1"/>
</dbReference>
<feature type="domain" description="Glycosyltransferase N-terminal" evidence="6">
    <location>
        <begin position="18"/>
        <end position="141"/>
    </location>
</feature>
<protein>
    <recommendedName>
        <fullName evidence="5">Glycosyltransferase</fullName>
        <ecNumber evidence="5">2.4.1.-</ecNumber>
    </recommendedName>
</protein>
<dbReference type="InterPro" id="IPR058980">
    <property type="entry name" value="Glyco_transf_N"/>
</dbReference>
<dbReference type="InterPro" id="IPR035595">
    <property type="entry name" value="UDP_glycos_trans_CS"/>
</dbReference>
<reference evidence="7" key="1">
    <citation type="journal article" date="2023" name="GigaByte">
        <title>Genome assembly of the bearded iris, Iris pallida Lam.</title>
        <authorList>
            <person name="Bruccoleri R.E."/>
            <person name="Oakeley E.J."/>
            <person name="Faust A.M.E."/>
            <person name="Altorfer M."/>
            <person name="Dessus-Babus S."/>
            <person name="Burckhardt D."/>
            <person name="Oertli M."/>
            <person name="Naumann U."/>
            <person name="Petersen F."/>
            <person name="Wong J."/>
        </authorList>
    </citation>
    <scope>NUCLEOTIDE SEQUENCE</scope>
    <source>
        <strain evidence="7">GSM-AAB239-AS_SAM_17_03QT</strain>
    </source>
</reference>
<comment type="similarity">
    <text evidence="1 4">Belongs to the UDP-glycosyltransferase family.</text>
</comment>
<dbReference type="CDD" id="cd03784">
    <property type="entry name" value="GT1_Gtf-like"/>
    <property type="match status" value="1"/>
</dbReference>
<dbReference type="GO" id="GO:0080044">
    <property type="term" value="F:quercetin 7-O-glucosyltransferase activity"/>
    <property type="evidence" value="ECO:0007669"/>
    <property type="project" value="TreeGrafter"/>
</dbReference>
<dbReference type="InterPro" id="IPR002213">
    <property type="entry name" value="UDP_glucos_trans"/>
</dbReference>
<sequence length="484" mass="52848">MDPAAAAAAGDRMAPHAVCIPYPLQGHINAMLQLARLLHSRGFHVTFVHTEYNYNRILLTSGGPLALEASAGFRFETFRDGLQTPDATTAPSSESLVHAVRNSWSRPVSELVRRLNRGASSARAPPVTCIISDVIMSFGVGVAEEFGVPGVLFCSFSACGYMSSLQVEQLIQRGIVPLRSESDFSNGYLDTPLDWMPGTKNMRLKHVTAVVRTTDPNSIYLKFLRDEMEGSHRATAIVLNTFADLEGDVLDAMSAVLPAPIYPVGPLTMFRGQALDTGGSSLREKDSTCLEWLDGKAAGSVLYVNFGSLEVMTNEKLAEFAWGMADSGYDFLWVIRNDVAMGRPAVLPREFYAGTSGRGMLAGWCPQEEVLAHPSVGGFLTHCGWNSVVESIGAGVPMLCWPLGAEQHANCLYACAEWGIGMEVERDAKREGVAALVRELMGGARGKEMRARALQWKERATRTTRRGGKSFEMLERLIKEVLHR</sequence>
<name>A0AAX6DJ04_IRIPA</name>
<evidence type="ECO:0000259" key="6">
    <source>
        <dbReference type="Pfam" id="PF26168"/>
    </source>
</evidence>
<evidence type="ECO:0000256" key="1">
    <source>
        <dbReference type="ARBA" id="ARBA00009995"/>
    </source>
</evidence>
<dbReference type="SUPFAM" id="SSF53756">
    <property type="entry name" value="UDP-Glycosyltransferase/glycogen phosphorylase"/>
    <property type="match status" value="1"/>
</dbReference>
<dbReference type="Pfam" id="PF00201">
    <property type="entry name" value="UDPGT"/>
    <property type="match status" value="1"/>
</dbReference>
<dbReference type="Pfam" id="PF26168">
    <property type="entry name" value="Glyco_transf_N"/>
    <property type="match status" value="1"/>
</dbReference>
<dbReference type="EC" id="2.4.1.-" evidence="5"/>
<reference evidence="7" key="2">
    <citation type="submission" date="2023-04" db="EMBL/GenBank/DDBJ databases">
        <authorList>
            <person name="Bruccoleri R.E."/>
            <person name="Oakeley E.J."/>
            <person name="Faust A.-M."/>
            <person name="Dessus-Babus S."/>
            <person name="Altorfer M."/>
            <person name="Burckhardt D."/>
            <person name="Oertli M."/>
            <person name="Naumann U."/>
            <person name="Petersen F."/>
            <person name="Wong J."/>
        </authorList>
    </citation>
    <scope>NUCLEOTIDE SEQUENCE</scope>
    <source>
        <strain evidence="7">GSM-AAB239-AS_SAM_17_03QT</strain>
        <tissue evidence="7">Leaf</tissue>
    </source>
</reference>
<evidence type="ECO:0000256" key="3">
    <source>
        <dbReference type="ARBA" id="ARBA00022679"/>
    </source>
</evidence>
<proteinExistence type="inferred from homology"/>
<dbReference type="FunFam" id="3.40.50.2000:FF:000027">
    <property type="entry name" value="Glycosyltransferase"/>
    <property type="match status" value="1"/>
</dbReference>
<dbReference type="PANTHER" id="PTHR11926">
    <property type="entry name" value="GLUCOSYL/GLUCURONOSYL TRANSFERASES"/>
    <property type="match status" value="1"/>
</dbReference>
<evidence type="ECO:0000256" key="4">
    <source>
        <dbReference type="RuleBase" id="RU003718"/>
    </source>
</evidence>
<dbReference type="Gene3D" id="3.40.50.2000">
    <property type="entry name" value="Glycogen Phosphorylase B"/>
    <property type="match status" value="2"/>
</dbReference>
<dbReference type="AlphaFoldDB" id="A0AAX6DJ04"/>
<keyword evidence="2 4" id="KW-0328">Glycosyltransferase</keyword>
<comment type="caution">
    <text evidence="7">The sequence shown here is derived from an EMBL/GenBank/DDBJ whole genome shotgun (WGS) entry which is preliminary data.</text>
</comment>